<dbReference type="FunFam" id="1.10.10.60:FF:000132">
    <property type="entry name" value="AraC family transcriptional regulator"/>
    <property type="match status" value="1"/>
</dbReference>
<evidence type="ECO:0000313" key="7">
    <source>
        <dbReference type="EMBL" id="MDH2130470.1"/>
    </source>
</evidence>
<dbReference type="Pfam" id="PF12833">
    <property type="entry name" value="HTH_18"/>
    <property type="match status" value="1"/>
</dbReference>
<evidence type="ECO:0000256" key="5">
    <source>
        <dbReference type="ARBA" id="ARBA00023163"/>
    </source>
</evidence>
<protein>
    <submittedName>
        <fullName evidence="7">Helix-turn-helix transcriptional regulator</fullName>
    </submittedName>
</protein>
<dbReference type="SMART" id="SM00342">
    <property type="entry name" value="HTH_ARAC"/>
    <property type="match status" value="1"/>
</dbReference>
<dbReference type="Gene3D" id="1.10.10.60">
    <property type="entry name" value="Homeodomain-like"/>
    <property type="match status" value="2"/>
</dbReference>
<dbReference type="InterPro" id="IPR020449">
    <property type="entry name" value="Tscrpt_reg_AraC-type_HTH"/>
</dbReference>
<keyword evidence="4" id="KW-0010">Activator</keyword>
<dbReference type="InterPro" id="IPR009057">
    <property type="entry name" value="Homeodomain-like_sf"/>
</dbReference>
<evidence type="ECO:0000259" key="6">
    <source>
        <dbReference type="PROSITE" id="PS01124"/>
    </source>
</evidence>
<dbReference type="InterPro" id="IPR018060">
    <property type="entry name" value="HTH_AraC"/>
</dbReference>
<accession>A0AA43B9S6</accession>
<evidence type="ECO:0000256" key="2">
    <source>
        <dbReference type="ARBA" id="ARBA00023015"/>
    </source>
</evidence>
<dbReference type="PROSITE" id="PS01124">
    <property type="entry name" value="HTH_ARAC_FAMILY_2"/>
    <property type="match status" value="1"/>
</dbReference>
<comment type="caution">
    <text evidence="7">The sequence shown here is derived from an EMBL/GenBank/DDBJ whole genome shotgun (WGS) entry which is preliminary data.</text>
</comment>
<dbReference type="GO" id="GO:0043565">
    <property type="term" value="F:sequence-specific DNA binding"/>
    <property type="evidence" value="ECO:0007669"/>
    <property type="project" value="InterPro"/>
</dbReference>
<keyword evidence="5" id="KW-0804">Transcription</keyword>
<sequence length="255" mass="28018">MMDQRHPDDHEHVPRPVVGIGNDYPPSFELAEHQHRRGQLLYAASGVVAVSTPQGAWVAPPERAVWIPGGTPHAVRMVGAVQTRSVLVDQAVYPGLARSCRVLGVSPLLRQLLVEAAHVPVEYAEAARDGLVMRLLVAEIERAPLIPLAVPFPRHAALAARCHAFVEQPQAHVTIDQWADALAMNRRRFTRLFRQETGMSFAQWRQQACLSAALPRLAAGEPITTIALDLGYDGPANFSTMFKRALGVSPSRYRP</sequence>
<evidence type="ECO:0000256" key="4">
    <source>
        <dbReference type="ARBA" id="ARBA00023159"/>
    </source>
</evidence>
<dbReference type="GO" id="GO:0003700">
    <property type="term" value="F:DNA-binding transcription factor activity"/>
    <property type="evidence" value="ECO:0007669"/>
    <property type="project" value="InterPro"/>
</dbReference>
<evidence type="ECO:0000313" key="8">
    <source>
        <dbReference type="Proteomes" id="UP001162318"/>
    </source>
</evidence>
<dbReference type="PRINTS" id="PR00032">
    <property type="entry name" value="HTHARAC"/>
</dbReference>
<reference evidence="7" key="1">
    <citation type="submission" date="2022-09" db="EMBL/GenBank/DDBJ databases">
        <title>Intensive care unit water sources are persistently colonized with multi-drug resistant bacteria and are the site of extensive horizontal gene transfer of antibiotic resistance genes.</title>
        <authorList>
            <person name="Diorio-Toth L."/>
        </authorList>
    </citation>
    <scope>NUCLEOTIDE SEQUENCE</scope>
    <source>
        <strain evidence="7">GD03659</strain>
    </source>
</reference>
<dbReference type="InterPro" id="IPR003313">
    <property type="entry name" value="AraC-bd"/>
</dbReference>
<dbReference type="Pfam" id="PF02311">
    <property type="entry name" value="AraC_binding"/>
    <property type="match status" value="1"/>
</dbReference>
<evidence type="ECO:0000256" key="3">
    <source>
        <dbReference type="ARBA" id="ARBA00023125"/>
    </source>
</evidence>
<name>A0AA43B9S6_SPHYA</name>
<keyword evidence="3" id="KW-0238">DNA-binding</keyword>
<dbReference type="PANTHER" id="PTHR11019:SF159">
    <property type="entry name" value="TRANSCRIPTIONAL REGULATOR-RELATED"/>
    <property type="match status" value="1"/>
</dbReference>
<feature type="domain" description="HTH araC/xylS-type" evidence="6">
    <location>
        <begin position="160"/>
        <end position="255"/>
    </location>
</feature>
<dbReference type="Proteomes" id="UP001162318">
    <property type="component" value="Unassembled WGS sequence"/>
</dbReference>
<dbReference type="InterPro" id="IPR011051">
    <property type="entry name" value="RmlC_Cupin_sf"/>
</dbReference>
<keyword evidence="1" id="KW-0678">Repressor</keyword>
<proteinExistence type="predicted"/>
<dbReference type="SUPFAM" id="SSF51182">
    <property type="entry name" value="RmlC-like cupins"/>
    <property type="match status" value="1"/>
</dbReference>
<dbReference type="AlphaFoldDB" id="A0AA43B9S6"/>
<gene>
    <name evidence="7" type="ORF">N5J77_04980</name>
</gene>
<dbReference type="EMBL" id="JAOCKX010000005">
    <property type="protein sequence ID" value="MDH2130470.1"/>
    <property type="molecule type" value="Genomic_DNA"/>
</dbReference>
<dbReference type="PANTHER" id="PTHR11019">
    <property type="entry name" value="HTH-TYPE TRANSCRIPTIONAL REGULATOR NIMR"/>
    <property type="match status" value="1"/>
</dbReference>
<dbReference type="CDD" id="cd06124">
    <property type="entry name" value="cupin_NimR-like_N"/>
    <property type="match status" value="1"/>
</dbReference>
<dbReference type="InterPro" id="IPR014710">
    <property type="entry name" value="RmlC-like_jellyroll"/>
</dbReference>
<organism evidence="7 8">
    <name type="scientific">Sphingobium yanoikuyae</name>
    <name type="common">Sphingomonas yanoikuyae</name>
    <dbReference type="NCBI Taxonomy" id="13690"/>
    <lineage>
        <taxon>Bacteria</taxon>
        <taxon>Pseudomonadati</taxon>
        <taxon>Pseudomonadota</taxon>
        <taxon>Alphaproteobacteria</taxon>
        <taxon>Sphingomonadales</taxon>
        <taxon>Sphingomonadaceae</taxon>
        <taxon>Sphingobium</taxon>
    </lineage>
</organism>
<keyword evidence="2" id="KW-0805">Transcription regulation</keyword>
<evidence type="ECO:0000256" key="1">
    <source>
        <dbReference type="ARBA" id="ARBA00022491"/>
    </source>
</evidence>
<dbReference type="SUPFAM" id="SSF46689">
    <property type="entry name" value="Homeodomain-like"/>
    <property type="match status" value="1"/>
</dbReference>
<dbReference type="Gene3D" id="2.60.120.10">
    <property type="entry name" value="Jelly Rolls"/>
    <property type="match status" value="1"/>
</dbReference>